<sequence length="170" mass="18845">MGPPDQPTVRKDGLQLNEHRRFQERFWTIERIAWCAFALIIVAGLLGAFGSGGPLATKVTVIDRAIVEHPRIGRWEGTDEMMVRFRPDPSARTRSLFLSNSFAEVFQVEDIQPLPVRTVIEGSGQRLFFDNPGRDGGMVTLHLRAQSAGTASFSVGIDSELVSLSSFIFP</sequence>
<evidence type="ECO:0000313" key="3">
    <source>
        <dbReference type="Proteomes" id="UP001241472"/>
    </source>
</evidence>
<proteinExistence type="predicted"/>
<protein>
    <recommendedName>
        <fullName evidence="4">Transmembrane protein</fullName>
    </recommendedName>
</protein>
<name>A0ABT9Q1B4_9HYPH</name>
<keyword evidence="3" id="KW-1185">Reference proteome</keyword>
<comment type="caution">
    <text evidence="2">The sequence shown here is derived from an EMBL/GenBank/DDBJ whole genome shotgun (WGS) entry which is preliminary data.</text>
</comment>
<gene>
    <name evidence="2" type="ORF">J2T09_005299</name>
</gene>
<dbReference type="Proteomes" id="UP001241472">
    <property type="component" value="Unassembled WGS sequence"/>
</dbReference>
<evidence type="ECO:0000256" key="1">
    <source>
        <dbReference type="SAM" id="Phobius"/>
    </source>
</evidence>
<dbReference type="RefSeq" id="WP_306840016.1">
    <property type="nucleotide sequence ID" value="NZ_JAUSRF010000028.1"/>
</dbReference>
<keyword evidence="1" id="KW-0812">Transmembrane</keyword>
<organism evidence="2 3">
    <name type="scientific">Neorhizobium huautlense</name>
    <dbReference type="NCBI Taxonomy" id="67774"/>
    <lineage>
        <taxon>Bacteria</taxon>
        <taxon>Pseudomonadati</taxon>
        <taxon>Pseudomonadota</taxon>
        <taxon>Alphaproteobacteria</taxon>
        <taxon>Hyphomicrobiales</taxon>
        <taxon>Rhizobiaceae</taxon>
        <taxon>Rhizobium/Agrobacterium group</taxon>
        <taxon>Neorhizobium</taxon>
    </lineage>
</organism>
<feature type="transmembrane region" description="Helical" evidence="1">
    <location>
        <begin position="31"/>
        <end position="49"/>
    </location>
</feature>
<dbReference type="EMBL" id="JAUSRF010000028">
    <property type="protein sequence ID" value="MDP9840512.1"/>
    <property type="molecule type" value="Genomic_DNA"/>
</dbReference>
<evidence type="ECO:0008006" key="4">
    <source>
        <dbReference type="Google" id="ProtNLM"/>
    </source>
</evidence>
<accession>A0ABT9Q1B4</accession>
<keyword evidence="1" id="KW-1133">Transmembrane helix</keyword>
<keyword evidence="1" id="KW-0472">Membrane</keyword>
<reference evidence="2 3" key="1">
    <citation type="submission" date="2023-07" db="EMBL/GenBank/DDBJ databases">
        <title>Sorghum-associated microbial communities from plants grown in Nebraska, USA.</title>
        <authorList>
            <person name="Schachtman D."/>
        </authorList>
    </citation>
    <scope>NUCLEOTIDE SEQUENCE [LARGE SCALE GENOMIC DNA]</scope>
    <source>
        <strain evidence="2 3">DS1307</strain>
    </source>
</reference>
<evidence type="ECO:0000313" key="2">
    <source>
        <dbReference type="EMBL" id="MDP9840512.1"/>
    </source>
</evidence>